<comment type="caution">
    <text evidence="1">The sequence shown here is derived from an EMBL/GenBank/DDBJ whole genome shotgun (WGS) entry which is preliminary data.</text>
</comment>
<evidence type="ECO:0000313" key="1">
    <source>
        <dbReference type="EMBL" id="MEJ8565997.1"/>
    </source>
</evidence>
<proteinExistence type="predicted"/>
<dbReference type="AlphaFoldDB" id="A0AAW9R647"/>
<reference evidence="1 2" key="1">
    <citation type="submission" date="2024-02" db="EMBL/GenBank/DDBJ databases">
        <title>A novel Wenzhouxiangellaceae bacterium, isolated from coastal sediments.</title>
        <authorList>
            <person name="Du Z.-J."/>
            <person name="Ye Y.-Q."/>
            <person name="Zhang X.-Y."/>
        </authorList>
    </citation>
    <scope>NUCLEOTIDE SEQUENCE [LARGE SCALE GENOMIC DNA]</scope>
    <source>
        <strain evidence="1 2">CH-27</strain>
    </source>
</reference>
<name>A0AAW9R647_9GAMM</name>
<gene>
    <name evidence="1" type="ORF">V3330_00055</name>
</gene>
<dbReference type="EMBL" id="JAZHOG010000001">
    <property type="protein sequence ID" value="MEJ8565997.1"/>
    <property type="molecule type" value="Genomic_DNA"/>
</dbReference>
<dbReference type="RefSeq" id="WP_354693321.1">
    <property type="nucleotide sequence ID" value="NZ_JAZHOG010000001.1"/>
</dbReference>
<evidence type="ECO:0000313" key="2">
    <source>
        <dbReference type="Proteomes" id="UP001359886"/>
    </source>
</evidence>
<protein>
    <submittedName>
        <fullName evidence="1">Uncharacterized protein</fullName>
    </submittedName>
</protein>
<organism evidence="1 2">
    <name type="scientific">Elongatibacter sediminis</name>
    <dbReference type="NCBI Taxonomy" id="3119006"/>
    <lineage>
        <taxon>Bacteria</taxon>
        <taxon>Pseudomonadati</taxon>
        <taxon>Pseudomonadota</taxon>
        <taxon>Gammaproteobacteria</taxon>
        <taxon>Chromatiales</taxon>
        <taxon>Wenzhouxiangellaceae</taxon>
        <taxon>Elongatibacter</taxon>
    </lineage>
</organism>
<accession>A0AAW9R647</accession>
<keyword evidence="2" id="KW-1185">Reference proteome</keyword>
<sequence>MLTKSVMDTAQDRVGIAAVAETVAAAHLADTTAANTAEYDRDEIQARRLRRQRRQDRAARRNLAGWTVRMW</sequence>
<dbReference type="Proteomes" id="UP001359886">
    <property type="component" value="Unassembled WGS sequence"/>
</dbReference>